<sequence>MSDLDDKEDYQVHRNAWVKEHGTKRGFNSHNYKRYGFATEGGLRRHIGRRESIRHDQRGPGNNGRSRHRAVQKSSKGNSNNAASDKQIELNLFKSK</sequence>
<comment type="caution">
    <text evidence="2">The sequence shown here is derived from an EMBL/GenBank/DDBJ whole genome shotgun (WGS) entry which is preliminary data.</text>
</comment>
<dbReference type="AlphaFoldDB" id="A0A0F9FFV6"/>
<organism evidence="2">
    <name type="scientific">marine sediment metagenome</name>
    <dbReference type="NCBI Taxonomy" id="412755"/>
    <lineage>
        <taxon>unclassified sequences</taxon>
        <taxon>metagenomes</taxon>
        <taxon>ecological metagenomes</taxon>
    </lineage>
</organism>
<name>A0A0F9FFV6_9ZZZZ</name>
<evidence type="ECO:0000313" key="2">
    <source>
        <dbReference type="EMBL" id="KKL56145.1"/>
    </source>
</evidence>
<accession>A0A0F9FFV6</accession>
<feature type="region of interest" description="Disordered" evidence="1">
    <location>
        <begin position="1"/>
        <end position="96"/>
    </location>
</feature>
<feature type="compositionally biased region" description="Basic and acidic residues" evidence="1">
    <location>
        <begin position="9"/>
        <end position="23"/>
    </location>
</feature>
<proteinExistence type="predicted"/>
<evidence type="ECO:0000256" key="1">
    <source>
        <dbReference type="SAM" id="MobiDB-lite"/>
    </source>
</evidence>
<reference evidence="2" key="1">
    <citation type="journal article" date="2015" name="Nature">
        <title>Complex archaea that bridge the gap between prokaryotes and eukaryotes.</title>
        <authorList>
            <person name="Spang A."/>
            <person name="Saw J.H."/>
            <person name="Jorgensen S.L."/>
            <person name="Zaremba-Niedzwiedzka K."/>
            <person name="Martijn J."/>
            <person name="Lind A.E."/>
            <person name="van Eijk R."/>
            <person name="Schleper C."/>
            <person name="Guy L."/>
            <person name="Ettema T.J."/>
        </authorList>
    </citation>
    <scope>NUCLEOTIDE SEQUENCE</scope>
</reference>
<gene>
    <name evidence="2" type="ORF">LCGC14_2248350</name>
</gene>
<protein>
    <submittedName>
        <fullName evidence="2">Uncharacterized protein</fullName>
    </submittedName>
</protein>
<feature type="compositionally biased region" description="Low complexity" evidence="1">
    <location>
        <begin position="73"/>
        <end position="84"/>
    </location>
</feature>
<dbReference type="EMBL" id="LAZR01030596">
    <property type="protein sequence ID" value="KKL56145.1"/>
    <property type="molecule type" value="Genomic_DNA"/>
</dbReference>
<feature type="compositionally biased region" description="Basic and acidic residues" evidence="1">
    <location>
        <begin position="49"/>
        <end position="58"/>
    </location>
</feature>